<dbReference type="AlphaFoldDB" id="A0A1C7LRK1"/>
<gene>
    <name evidence="1" type="ORF">A0H81_13133</name>
</gene>
<accession>A0A1C7LRK1</accession>
<evidence type="ECO:0000313" key="2">
    <source>
        <dbReference type="Proteomes" id="UP000092993"/>
    </source>
</evidence>
<dbReference type="Proteomes" id="UP000092993">
    <property type="component" value="Unassembled WGS sequence"/>
</dbReference>
<reference evidence="1 2" key="1">
    <citation type="submission" date="2016-03" db="EMBL/GenBank/DDBJ databases">
        <title>Whole genome sequencing of Grifola frondosa 9006-11.</title>
        <authorList>
            <person name="Min B."/>
            <person name="Park H."/>
            <person name="Kim J.-G."/>
            <person name="Cho H."/>
            <person name="Oh Y.-L."/>
            <person name="Kong W.-S."/>
            <person name="Choi I.-G."/>
        </authorList>
    </citation>
    <scope>NUCLEOTIDE SEQUENCE [LARGE SCALE GENOMIC DNA]</scope>
    <source>
        <strain evidence="1 2">9006-11</strain>
    </source>
</reference>
<organism evidence="1 2">
    <name type="scientific">Grifola frondosa</name>
    <name type="common">Maitake</name>
    <name type="synonym">Polyporus frondosus</name>
    <dbReference type="NCBI Taxonomy" id="5627"/>
    <lineage>
        <taxon>Eukaryota</taxon>
        <taxon>Fungi</taxon>
        <taxon>Dikarya</taxon>
        <taxon>Basidiomycota</taxon>
        <taxon>Agaricomycotina</taxon>
        <taxon>Agaricomycetes</taxon>
        <taxon>Polyporales</taxon>
        <taxon>Grifolaceae</taxon>
        <taxon>Grifola</taxon>
    </lineage>
</organism>
<keyword evidence="2" id="KW-1185">Reference proteome</keyword>
<evidence type="ECO:0000313" key="1">
    <source>
        <dbReference type="EMBL" id="OBZ66697.1"/>
    </source>
</evidence>
<protein>
    <submittedName>
        <fullName evidence="1">Uncharacterized protein</fullName>
    </submittedName>
</protein>
<proteinExistence type="predicted"/>
<dbReference type="EMBL" id="LUGG01000027">
    <property type="protein sequence ID" value="OBZ66697.1"/>
    <property type="molecule type" value="Genomic_DNA"/>
</dbReference>
<sequence>MRRNLLPGRGLQWSSSRVKRARQLYNSQTADLDETSLSDPFSDNRTVRRTITKGLFSRNHDIAKFDSD</sequence>
<comment type="caution">
    <text evidence="1">The sequence shown here is derived from an EMBL/GenBank/DDBJ whole genome shotgun (WGS) entry which is preliminary data.</text>
</comment>
<name>A0A1C7LRK1_GRIFR</name>